<dbReference type="PANTHER" id="PTHR30055:SF226">
    <property type="entry name" value="HTH-TYPE TRANSCRIPTIONAL REGULATOR PKSA"/>
    <property type="match status" value="1"/>
</dbReference>
<dbReference type="STRING" id="104623.Ser39006_00459"/>
<protein>
    <submittedName>
        <fullName evidence="5">TetR/AcrR family transcriptional regulator</fullName>
    </submittedName>
</protein>
<reference evidence="4 7" key="3">
    <citation type="submission" date="2017-11" db="EMBL/GenBank/DDBJ databases">
        <title>Complete genome sequence of Serratia sp. ATCC 39006 LacA.</title>
        <authorList>
            <person name="Hampton H.G."/>
            <person name="Jackson S.A."/>
            <person name="Jauregui R."/>
            <person name="Poulter G.T.M."/>
            <person name="Salmond G.P.C."/>
            <person name="Fineran P.C."/>
        </authorList>
    </citation>
    <scope>NUCLEOTIDE SEQUENCE [LARGE SCALE GENOMIC DNA]</scope>
    <source>
        <strain evidence="4 7">ATCC 39006</strain>
    </source>
</reference>
<feature type="domain" description="HTH tetR-type" evidence="3">
    <location>
        <begin position="14"/>
        <end position="74"/>
    </location>
</feature>
<organism evidence="5 6">
    <name type="scientific">Serratia sp. (strain ATCC 39006)</name>
    <name type="common">Prodigiosinella confusarubida</name>
    <dbReference type="NCBI Taxonomy" id="104623"/>
    <lineage>
        <taxon>Bacteria</taxon>
        <taxon>Pseudomonadati</taxon>
        <taxon>Pseudomonadota</taxon>
        <taxon>Gammaproteobacteria</taxon>
        <taxon>Enterobacterales</taxon>
        <taxon>Pectobacteriaceae</taxon>
        <taxon>Prodigiosinella</taxon>
    </lineage>
</organism>
<reference evidence="5" key="2">
    <citation type="submission" date="2013-09" db="EMBL/GenBank/DDBJ databases">
        <authorList>
            <person name="Wang G."/>
            <person name="Yang Y."/>
            <person name="Su Y."/>
        </authorList>
    </citation>
    <scope>NUCLEOTIDE SEQUENCE</scope>
    <source>
        <strain evidence="5">ATCC 39006</strain>
    </source>
</reference>
<dbReference type="AlphaFoldDB" id="A0A2I5T2Q4"/>
<feature type="DNA-binding region" description="H-T-H motif" evidence="2">
    <location>
        <begin position="37"/>
        <end position="56"/>
    </location>
</feature>
<proteinExistence type="predicted"/>
<evidence type="ECO:0000259" key="3">
    <source>
        <dbReference type="PROSITE" id="PS50977"/>
    </source>
</evidence>
<dbReference type="PRINTS" id="PR00455">
    <property type="entry name" value="HTHTETR"/>
</dbReference>
<dbReference type="GO" id="GO:0003700">
    <property type="term" value="F:DNA-binding transcription factor activity"/>
    <property type="evidence" value="ECO:0007669"/>
    <property type="project" value="TreeGrafter"/>
</dbReference>
<evidence type="ECO:0000313" key="4">
    <source>
        <dbReference type="EMBL" id="AUG98823.1"/>
    </source>
</evidence>
<keyword evidence="6" id="KW-1185">Reference proteome</keyword>
<dbReference type="EMBL" id="CP025084">
    <property type="protein sequence ID" value="AUH03138.1"/>
    <property type="molecule type" value="Genomic_DNA"/>
</dbReference>
<dbReference type="Proteomes" id="UP000233778">
    <property type="component" value="Chromosome"/>
</dbReference>
<name>A0A2I5T2Q4_SERS3</name>
<dbReference type="SUPFAM" id="SSF46689">
    <property type="entry name" value="Homeodomain-like"/>
    <property type="match status" value="1"/>
</dbReference>
<dbReference type="RefSeq" id="WP_021013735.1">
    <property type="nucleotide sequence ID" value="NZ_CP025084.1"/>
</dbReference>
<dbReference type="Gene3D" id="1.10.357.10">
    <property type="entry name" value="Tetracycline Repressor, domain 2"/>
    <property type="match status" value="1"/>
</dbReference>
<dbReference type="OrthoDB" id="5816932at2"/>
<gene>
    <name evidence="4" type="ORF">CWC46_02705</name>
    <name evidence="5" type="ORF">Ser39006_002705</name>
</gene>
<accession>A0A2I5T2Q4</accession>
<dbReference type="PANTHER" id="PTHR30055">
    <property type="entry name" value="HTH-TYPE TRANSCRIPTIONAL REGULATOR RUTR"/>
    <property type="match status" value="1"/>
</dbReference>
<reference evidence="5" key="4">
    <citation type="submission" date="2017-11" db="EMBL/GenBank/DDBJ databases">
        <title>Complete genome sequence of Serratia sp. ATCC 39006.</title>
        <authorList>
            <person name="Hampton H.G."/>
            <person name="Jackson S.A."/>
            <person name="Jauregui R."/>
            <person name="Poulter G.T.M."/>
            <person name="Salmond G.P.C."/>
            <person name="Fineran P.C."/>
        </authorList>
    </citation>
    <scope>NUCLEOTIDE SEQUENCE</scope>
    <source>
        <strain evidence="5">ATCC 39006</strain>
    </source>
</reference>
<dbReference type="KEGG" id="sera:Ser39006_002705"/>
<dbReference type="InterPro" id="IPR050109">
    <property type="entry name" value="HTH-type_TetR-like_transc_reg"/>
</dbReference>
<evidence type="ECO:0000256" key="2">
    <source>
        <dbReference type="PROSITE-ProRule" id="PRU00335"/>
    </source>
</evidence>
<dbReference type="KEGG" id="serq:CWC46_02705"/>
<dbReference type="EMBL" id="CP025085">
    <property type="protein sequence ID" value="AUG98823.1"/>
    <property type="molecule type" value="Genomic_DNA"/>
</dbReference>
<reference evidence="5 6" key="1">
    <citation type="journal article" date="2013" name="Genome Announc.">
        <title>Draft genome sequence of Serratia sp. strain ATCC 39006, a model bacterium for analysis of the biosynthesis and regulation of prodigiosin, a carbapenem, and gas vesicles.</title>
        <authorList>
            <person name="Fineran P.C."/>
            <person name="Iglesias Cans M.C."/>
            <person name="Ramsay J.P."/>
            <person name="Wilf N.M."/>
            <person name="Cossyleon D."/>
            <person name="McNeil M.B."/>
            <person name="Williamson N.R."/>
            <person name="Monson R.E."/>
            <person name="Becher S.A."/>
            <person name="Stanton J.A."/>
            <person name="Brugger K."/>
            <person name="Brown S.D."/>
            <person name="Salmond G.P."/>
        </authorList>
    </citation>
    <scope>NUCLEOTIDE SEQUENCE [LARGE SCALE GENOMIC DNA]</scope>
    <source>
        <strain evidence="5">ATCC 39006</strain>
        <strain evidence="6">ATCC 39006 / SC 11482</strain>
    </source>
</reference>
<dbReference type="InterPro" id="IPR009057">
    <property type="entry name" value="Homeodomain-like_sf"/>
</dbReference>
<sequence>MSNPQDDEVREKTKERRKQVLDAAANCFRKEGFHGCSIAKISKAAGMSPGHIYYHFANKEAIVEALVAQQEHTLLELVNDIAAAPPDEALVDSLTRQTERMIEHHTSLDFVGLWLEIVAEAARNPSVAKLLQLSHKNIAAQFDEQLIKRSNTSNAEEFRKLSGKMDIIALIFSGLSQHVVTRANEDKIDYKRLSETINGVIKHLFKT</sequence>
<evidence type="ECO:0000313" key="5">
    <source>
        <dbReference type="EMBL" id="AUH03138.1"/>
    </source>
</evidence>
<dbReference type="Pfam" id="PF00440">
    <property type="entry name" value="TetR_N"/>
    <property type="match status" value="1"/>
</dbReference>
<evidence type="ECO:0000313" key="6">
    <source>
        <dbReference type="Proteomes" id="UP000017700"/>
    </source>
</evidence>
<dbReference type="InterPro" id="IPR001647">
    <property type="entry name" value="HTH_TetR"/>
</dbReference>
<evidence type="ECO:0000256" key="1">
    <source>
        <dbReference type="ARBA" id="ARBA00023125"/>
    </source>
</evidence>
<evidence type="ECO:0000313" key="7">
    <source>
        <dbReference type="Proteomes" id="UP000233778"/>
    </source>
</evidence>
<keyword evidence="1 2" id="KW-0238">DNA-binding</keyword>
<dbReference type="GO" id="GO:0000976">
    <property type="term" value="F:transcription cis-regulatory region binding"/>
    <property type="evidence" value="ECO:0007669"/>
    <property type="project" value="TreeGrafter"/>
</dbReference>
<dbReference type="Proteomes" id="UP000017700">
    <property type="component" value="Chromosome"/>
</dbReference>
<dbReference type="PROSITE" id="PS50977">
    <property type="entry name" value="HTH_TETR_2"/>
    <property type="match status" value="1"/>
</dbReference>